<dbReference type="EMBL" id="GEDG01022172">
    <property type="protein sequence ID" value="JAP17725.1"/>
    <property type="molecule type" value="Transcribed_RNA"/>
</dbReference>
<dbReference type="AlphaFoldDB" id="A0A0V0HBW9"/>
<accession>A0A0V0HBW9</accession>
<evidence type="ECO:0000313" key="1">
    <source>
        <dbReference type="EMBL" id="JAP17725.1"/>
    </source>
</evidence>
<sequence>MIIEMSVSLLESKLCVFNNNEVTFNLWIMKEYDVQDSWIKLLTLPSNGDVSIIPIYSFSEGNVLLRYKYRDIEVIDRIFIETKVIYRTENRI</sequence>
<name>A0A0V0HBW9_SOLCH</name>
<reference evidence="1" key="1">
    <citation type="submission" date="2015-12" db="EMBL/GenBank/DDBJ databases">
        <title>Gene expression during late stages of embryo sac development: a critical building block for successful pollen-pistil interactions.</title>
        <authorList>
            <person name="Liu Y."/>
            <person name="Joly V."/>
            <person name="Sabar M."/>
            <person name="Matton D.P."/>
        </authorList>
    </citation>
    <scope>NUCLEOTIDE SEQUENCE</scope>
</reference>
<proteinExistence type="predicted"/>
<protein>
    <submittedName>
        <fullName evidence="1">Putative ovule protein</fullName>
    </submittedName>
</protein>
<organism evidence="1">
    <name type="scientific">Solanum chacoense</name>
    <name type="common">Chaco potato</name>
    <dbReference type="NCBI Taxonomy" id="4108"/>
    <lineage>
        <taxon>Eukaryota</taxon>
        <taxon>Viridiplantae</taxon>
        <taxon>Streptophyta</taxon>
        <taxon>Embryophyta</taxon>
        <taxon>Tracheophyta</taxon>
        <taxon>Spermatophyta</taxon>
        <taxon>Magnoliopsida</taxon>
        <taxon>eudicotyledons</taxon>
        <taxon>Gunneridae</taxon>
        <taxon>Pentapetalae</taxon>
        <taxon>asterids</taxon>
        <taxon>lamiids</taxon>
        <taxon>Solanales</taxon>
        <taxon>Solanaceae</taxon>
        <taxon>Solanoideae</taxon>
        <taxon>Solaneae</taxon>
        <taxon>Solanum</taxon>
    </lineage>
</organism>